<organism evidence="5 6">
    <name type="scientific">Castilleja foliolosa</name>
    <dbReference type="NCBI Taxonomy" id="1961234"/>
    <lineage>
        <taxon>Eukaryota</taxon>
        <taxon>Viridiplantae</taxon>
        <taxon>Streptophyta</taxon>
        <taxon>Embryophyta</taxon>
        <taxon>Tracheophyta</taxon>
        <taxon>Spermatophyta</taxon>
        <taxon>Magnoliopsida</taxon>
        <taxon>eudicotyledons</taxon>
        <taxon>Gunneridae</taxon>
        <taxon>Pentapetalae</taxon>
        <taxon>asterids</taxon>
        <taxon>lamiids</taxon>
        <taxon>Lamiales</taxon>
        <taxon>Orobanchaceae</taxon>
        <taxon>Pedicularideae</taxon>
        <taxon>Castillejinae</taxon>
        <taxon>Castilleja</taxon>
    </lineage>
</organism>
<dbReference type="InterPro" id="IPR014720">
    <property type="entry name" value="dsRBD_dom"/>
</dbReference>
<comment type="caution">
    <text evidence="5">The sequence shown here is derived from an EMBL/GenBank/DDBJ whole genome shotgun (WGS) entry which is preliminary data.</text>
</comment>
<accession>A0ABD3D940</accession>
<reference evidence="6" key="1">
    <citation type="journal article" date="2024" name="IScience">
        <title>Strigolactones Initiate the Formation of Haustorium-like Structures in Castilleja.</title>
        <authorList>
            <person name="Buerger M."/>
            <person name="Peterson D."/>
            <person name="Chory J."/>
        </authorList>
    </citation>
    <scope>NUCLEOTIDE SEQUENCE [LARGE SCALE GENOMIC DNA]</scope>
</reference>
<evidence type="ECO:0000313" key="5">
    <source>
        <dbReference type="EMBL" id="KAL3637759.1"/>
    </source>
</evidence>
<proteinExistence type="predicted"/>
<feature type="region of interest" description="Disordered" evidence="3">
    <location>
        <begin position="750"/>
        <end position="782"/>
    </location>
</feature>
<dbReference type="Proteomes" id="UP001632038">
    <property type="component" value="Unassembled WGS sequence"/>
</dbReference>
<dbReference type="PANTHER" id="PTHR11207:SF26">
    <property type="entry name" value="DOUBLE-STRANDED RNA-BINDING PROTEIN 4"/>
    <property type="match status" value="1"/>
</dbReference>
<feature type="compositionally biased region" description="Basic residues" evidence="3">
    <location>
        <begin position="755"/>
        <end position="764"/>
    </location>
</feature>
<dbReference type="GO" id="GO:0003723">
    <property type="term" value="F:RNA binding"/>
    <property type="evidence" value="ECO:0007669"/>
    <property type="project" value="UniProtKB-UniRule"/>
</dbReference>
<evidence type="ECO:0000256" key="3">
    <source>
        <dbReference type="SAM" id="MobiDB-lite"/>
    </source>
</evidence>
<evidence type="ECO:0000256" key="1">
    <source>
        <dbReference type="ARBA" id="ARBA00022884"/>
    </source>
</evidence>
<keyword evidence="1 2" id="KW-0694">RNA-binding</keyword>
<dbReference type="Pfam" id="PF00035">
    <property type="entry name" value="dsrm"/>
    <property type="match status" value="1"/>
</dbReference>
<evidence type="ECO:0000259" key="4">
    <source>
        <dbReference type="PROSITE" id="PS50137"/>
    </source>
</evidence>
<feature type="domain" description="DRBM" evidence="4">
    <location>
        <begin position="98"/>
        <end position="164"/>
    </location>
</feature>
<dbReference type="SUPFAM" id="SSF54768">
    <property type="entry name" value="dsRNA-binding domain-like"/>
    <property type="match status" value="2"/>
</dbReference>
<dbReference type="PANTHER" id="PTHR11207">
    <property type="entry name" value="RIBONUCLEASE III"/>
    <property type="match status" value="1"/>
</dbReference>
<feature type="region of interest" description="Disordered" evidence="3">
    <location>
        <begin position="606"/>
        <end position="638"/>
    </location>
</feature>
<name>A0ABD3D940_9LAMI</name>
<protein>
    <recommendedName>
        <fullName evidence="4">DRBM domain-containing protein</fullName>
    </recommendedName>
</protein>
<keyword evidence="6" id="KW-1185">Reference proteome</keyword>
<dbReference type="PROSITE" id="PS50137">
    <property type="entry name" value="DS_RBD"/>
    <property type="match status" value="1"/>
</dbReference>
<dbReference type="SMART" id="SM00358">
    <property type="entry name" value="DSRM"/>
    <property type="match status" value="2"/>
</dbReference>
<dbReference type="Gene3D" id="3.30.160.20">
    <property type="match status" value="2"/>
</dbReference>
<gene>
    <name evidence="5" type="ORF">CASFOL_018207</name>
</gene>
<dbReference type="EMBL" id="JAVIJP010000023">
    <property type="protein sequence ID" value="KAL3637759.1"/>
    <property type="molecule type" value="Genomic_DNA"/>
</dbReference>
<sequence>MSILENPPAVPKKSKVRLGTYTEEASLPPPVYQTFTGEDKSLPSFRSQVWVDGKCFVSPNSYPNKKDAECDAAWYALTALRGQAKNKEHLVIHEDSAFCKSIVNEFALKMNSKPPTYTTNERGATPMFVTSLQLNDVTYVGKSSKDKKDAEQSAARAAILSILGSGSTMSEIVKSKSQLYEAFLKVKESPIVQGVGNNAPDAVKSPPPASSVTMVTGIDIVSPTSEQAPATGKKKLKKRKLNNGLLLNPYMEGKDNEVAAVKVPPLVEITQPSSLVPVPSIVQHVLPEPNTVVALKSPAEIQQPSSLVTFPDIIQHVVLEPNTEAPRESVHVFKEQELLQASSSPSPHAIAPPPASSVTMVPGIDIVPPALDQAPASGKRNARKMKRKNRLLVNPAMEGKENEIVAVKVPPPAEIQQPSSLVTCPDIVQHVLPEPNTKAPRESVHVSNEQELLLVNQAAPIGKRNRKKMRRKNGLLVNPSMEDKKNVVVAVKVSPHAEIPQSSSLVPFPDIIQHVRPELNTVVAVKGPSPAEIPQPISLLLFPHNVQHVLPEPNTEAPRESVHVVKEHKLLQASSSQSPHAIAPPASSVTMVPGIDIVPTALDQAPATEKKKLKRKRKNGLQVNPSIEDKENEDVDVKDPPAEIPQPCSLVPFPAIVQHVLPEPNTVVAVKSPPTEIPHPSSLVQFPDNVQHVLPEPNTEAPRESVHVVKEYKLLQAASSPSPHANAPPASSVTMVPGIDIVPTALDQAPATEKKKLKKRKRKNGIQVNPSIEDKENEDVDVKDPPAEIPQPSSLVPFPAIVQHVLPEPNTVVAVNSPPTEIPHPSSLVQFPDNVQHVLPEPNTKGPRESVHVFKEQKLLQVSSSLSPQAIAPPVASSIEIEKSLLQNP</sequence>
<evidence type="ECO:0000313" key="6">
    <source>
        <dbReference type="Proteomes" id="UP001632038"/>
    </source>
</evidence>
<dbReference type="AlphaFoldDB" id="A0ABD3D940"/>
<evidence type="ECO:0000256" key="2">
    <source>
        <dbReference type="PROSITE-ProRule" id="PRU00266"/>
    </source>
</evidence>